<evidence type="ECO:0000256" key="2">
    <source>
        <dbReference type="ARBA" id="ARBA00004733"/>
    </source>
</evidence>
<comment type="subunit">
    <text evidence="3 9">Tetramer of two alpha and two beta chains.</text>
</comment>
<keyword evidence="6 9" id="KW-0057">Aromatic amino acid biosynthesis</keyword>
<comment type="pathway">
    <text evidence="2 9">Amino-acid biosynthesis; L-tryptophan biosynthesis; L-tryptophan from chorismate: step 5/5.</text>
</comment>
<evidence type="ECO:0000256" key="10">
    <source>
        <dbReference type="RuleBase" id="RU003662"/>
    </source>
</evidence>
<reference evidence="12" key="1">
    <citation type="submission" date="2020-02" db="EMBL/GenBank/DDBJ databases">
        <authorList>
            <person name="Meier V. D."/>
        </authorList>
    </citation>
    <scope>NUCLEOTIDE SEQUENCE</scope>
    <source>
        <strain evidence="12">AVDCRST_MAG69</strain>
    </source>
</reference>
<evidence type="ECO:0000256" key="8">
    <source>
        <dbReference type="ARBA" id="ARBA00049047"/>
    </source>
</evidence>
<evidence type="ECO:0000313" key="12">
    <source>
        <dbReference type="EMBL" id="CAA9491185.1"/>
    </source>
</evidence>
<feature type="compositionally biased region" description="Low complexity" evidence="11">
    <location>
        <begin position="9"/>
        <end position="23"/>
    </location>
</feature>
<keyword evidence="5 9" id="KW-0822">Tryptophan biosynthesis</keyword>
<sequence>MTTPSEPFAAASDPGAPPSAGASTGADRIAAAFATAQRRAALMPYLMGGFPDLPTSAAVGRAYADGGASLVELGVPYSDPLADGPVIHSAGSAALRNGATVEGVLGVAEELAERVPVVLMCYANLLYARGLEEFAATLADHGVSGLIVPDVPLEEAPLVRDACDAAGVALVPLIAPTTPEPRLEAIGALARGFLYTVSVAGTTGERRQVDDSVGALVERARAHTDVPVAVGFGVGTPEQARAVADAGADGVIVGSRLVREVAEAVETGSDPAEAVLALVTRFAAALDR</sequence>
<comment type="catalytic activity">
    <reaction evidence="8 9">
        <text>(1S,2R)-1-C-(indol-3-yl)glycerol 3-phosphate + L-serine = D-glyceraldehyde 3-phosphate + L-tryptophan + H2O</text>
        <dbReference type="Rhea" id="RHEA:10532"/>
        <dbReference type="ChEBI" id="CHEBI:15377"/>
        <dbReference type="ChEBI" id="CHEBI:33384"/>
        <dbReference type="ChEBI" id="CHEBI:57912"/>
        <dbReference type="ChEBI" id="CHEBI:58866"/>
        <dbReference type="ChEBI" id="CHEBI:59776"/>
        <dbReference type="EC" id="4.2.1.20"/>
    </reaction>
</comment>
<evidence type="ECO:0000256" key="9">
    <source>
        <dbReference type="HAMAP-Rule" id="MF_00131"/>
    </source>
</evidence>
<dbReference type="GO" id="GO:0005829">
    <property type="term" value="C:cytosol"/>
    <property type="evidence" value="ECO:0007669"/>
    <property type="project" value="TreeGrafter"/>
</dbReference>
<dbReference type="UniPathway" id="UPA00035">
    <property type="reaction ID" value="UER00044"/>
</dbReference>
<evidence type="ECO:0000256" key="1">
    <source>
        <dbReference type="ARBA" id="ARBA00003365"/>
    </source>
</evidence>
<name>A0A6J4S6Q7_9ACTN</name>
<keyword evidence="7 9" id="KW-0456">Lyase</keyword>
<protein>
    <recommendedName>
        <fullName evidence="9">Tryptophan synthase alpha chain</fullName>
        <ecNumber evidence="9">4.2.1.20</ecNumber>
    </recommendedName>
</protein>
<dbReference type="PANTHER" id="PTHR43406">
    <property type="entry name" value="TRYPTOPHAN SYNTHASE, ALPHA CHAIN"/>
    <property type="match status" value="1"/>
</dbReference>
<evidence type="ECO:0000256" key="11">
    <source>
        <dbReference type="SAM" id="MobiDB-lite"/>
    </source>
</evidence>
<dbReference type="InterPro" id="IPR013785">
    <property type="entry name" value="Aldolase_TIM"/>
</dbReference>
<dbReference type="Pfam" id="PF00290">
    <property type="entry name" value="Trp_syntA"/>
    <property type="match status" value="1"/>
</dbReference>
<dbReference type="PROSITE" id="PS00167">
    <property type="entry name" value="TRP_SYNTHASE_ALPHA"/>
    <property type="match status" value="1"/>
</dbReference>
<dbReference type="FunFam" id="3.20.20.70:FF:000037">
    <property type="entry name" value="Tryptophan synthase alpha chain"/>
    <property type="match status" value="1"/>
</dbReference>
<dbReference type="EMBL" id="CADCVP010000145">
    <property type="protein sequence ID" value="CAA9491185.1"/>
    <property type="molecule type" value="Genomic_DNA"/>
</dbReference>
<dbReference type="EC" id="4.2.1.20" evidence="9"/>
<dbReference type="PANTHER" id="PTHR43406:SF1">
    <property type="entry name" value="TRYPTOPHAN SYNTHASE ALPHA CHAIN, CHLOROPLASTIC"/>
    <property type="match status" value="1"/>
</dbReference>
<comment type="function">
    <text evidence="1 9">The alpha subunit is responsible for the aldol cleavage of indoleglycerol phosphate to indole and glyceraldehyde 3-phosphate.</text>
</comment>
<evidence type="ECO:0000256" key="6">
    <source>
        <dbReference type="ARBA" id="ARBA00023141"/>
    </source>
</evidence>
<feature type="active site" description="Proton acceptor" evidence="9">
    <location>
        <position position="83"/>
    </location>
</feature>
<dbReference type="HAMAP" id="MF_00131">
    <property type="entry name" value="Trp_synth_alpha"/>
    <property type="match status" value="1"/>
</dbReference>
<dbReference type="InterPro" id="IPR002028">
    <property type="entry name" value="Trp_synthase_suA"/>
</dbReference>
<gene>
    <name evidence="9" type="primary">trpA</name>
    <name evidence="12" type="ORF">AVDCRST_MAG69-1357</name>
</gene>
<comment type="similarity">
    <text evidence="9 10">Belongs to the TrpA family.</text>
</comment>
<dbReference type="InterPro" id="IPR011060">
    <property type="entry name" value="RibuloseP-bd_barrel"/>
</dbReference>
<evidence type="ECO:0000256" key="7">
    <source>
        <dbReference type="ARBA" id="ARBA00023239"/>
    </source>
</evidence>
<organism evidence="12">
    <name type="scientific">uncultured Solirubrobacteraceae bacterium</name>
    <dbReference type="NCBI Taxonomy" id="1162706"/>
    <lineage>
        <taxon>Bacteria</taxon>
        <taxon>Bacillati</taxon>
        <taxon>Actinomycetota</taxon>
        <taxon>Thermoleophilia</taxon>
        <taxon>Solirubrobacterales</taxon>
        <taxon>Solirubrobacteraceae</taxon>
        <taxon>environmental samples</taxon>
    </lineage>
</organism>
<feature type="region of interest" description="Disordered" evidence="11">
    <location>
        <begin position="1"/>
        <end position="23"/>
    </location>
</feature>
<dbReference type="InterPro" id="IPR018204">
    <property type="entry name" value="Trp_synthase_alpha_AS"/>
</dbReference>
<evidence type="ECO:0000256" key="4">
    <source>
        <dbReference type="ARBA" id="ARBA00022605"/>
    </source>
</evidence>
<evidence type="ECO:0000256" key="5">
    <source>
        <dbReference type="ARBA" id="ARBA00022822"/>
    </source>
</evidence>
<dbReference type="GO" id="GO:0004834">
    <property type="term" value="F:tryptophan synthase activity"/>
    <property type="evidence" value="ECO:0007669"/>
    <property type="project" value="UniProtKB-UniRule"/>
</dbReference>
<dbReference type="CDD" id="cd04724">
    <property type="entry name" value="Tryptophan_synthase_alpha"/>
    <property type="match status" value="1"/>
</dbReference>
<dbReference type="Gene3D" id="3.20.20.70">
    <property type="entry name" value="Aldolase class I"/>
    <property type="match status" value="1"/>
</dbReference>
<proteinExistence type="inferred from homology"/>
<dbReference type="AlphaFoldDB" id="A0A6J4S6Q7"/>
<dbReference type="NCBIfam" id="TIGR00262">
    <property type="entry name" value="trpA"/>
    <property type="match status" value="1"/>
</dbReference>
<dbReference type="SUPFAM" id="SSF51366">
    <property type="entry name" value="Ribulose-phoshate binding barrel"/>
    <property type="match status" value="1"/>
</dbReference>
<feature type="active site" description="Proton acceptor" evidence="9">
    <location>
        <position position="72"/>
    </location>
</feature>
<keyword evidence="4 9" id="KW-0028">Amino-acid biosynthesis</keyword>
<accession>A0A6J4S6Q7</accession>
<evidence type="ECO:0000256" key="3">
    <source>
        <dbReference type="ARBA" id="ARBA00011270"/>
    </source>
</evidence>